<dbReference type="Gene3D" id="2.40.10.350">
    <property type="entry name" value="Rod shape-determining protein MreC, domain 2"/>
    <property type="match status" value="1"/>
</dbReference>
<organism evidence="7 8">
    <name type="scientific">Alterirhizorhabdus solaris</name>
    <dbReference type="NCBI Taxonomy" id="2529389"/>
    <lineage>
        <taxon>Bacteria</taxon>
        <taxon>Pseudomonadati</taxon>
        <taxon>Pseudomonadota</taxon>
        <taxon>Alphaproteobacteria</taxon>
        <taxon>Sphingomonadales</taxon>
        <taxon>Rhizorhabdaceae</taxon>
        <taxon>Alterirhizorhabdus</taxon>
    </lineage>
</organism>
<dbReference type="OrthoDB" id="8478127at2"/>
<dbReference type="Gene3D" id="2.40.10.340">
    <property type="entry name" value="Rod shape-determining protein MreC, domain 1"/>
    <property type="match status" value="1"/>
</dbReference>
<evidence type="ECO:0000256" key="2">
    <source>
        <dbReference type="ARBA" id="ARBA00013855"/>
    </source>
</evidence>
<dbReference type="GO" id="GO:0008360">
    <property type="term" value="P:regulation of cell shape"/>
    <property type="evidence" value="ECO:0007669"/>
    <property type="project" value="UniProtKB-KW"/>
</dbReference>
<comment type="caution">
    <text evidence="7">The sequence shown here is derived from an EMBL/GenBank/DDBJ whole genome shotgun (WGS) entry which is preliminary data.</text>
</comment>
<reference evidence="7 8" key="1">
    <citation type="submission" date="2019-07" db="EMBL/GenBank/DDBJ databases">
        <title>Sphingomonas solaris sp. nov., isolated from a solar panel from Boston, Massachusetts.</title>
        <authorList>
            <person name="Tanner K."/>
            <person name="Pascual J."/>
            <person name="Mancuso C."/>
            <person name="Pereto J."/>
            <person name="Khalil A."/>
            <person name="Vilanova C."/>
        </authorList>
    </citation>
    <scope>NUCLEOTIDE SEQUENCE [LARGE SCALE GENOMIC DNA]</scope>
    <source>
        <strain evidence="7 8">R4DWN</strain>
    </source>
</reference>
<dbReference type="Pfam" id="PF04085">
    <property type="entry name" value="MreC"/>
    <property type="match status" value="1"/>
</dbReference>
<dbReference type="RefSeq" id="WP_145147111.1">
    <property type="nucleotide sequence ID" value="NZ_VNIM01000002.1"/>
</dbReference>
<sequence>MAPPPNRRPGFSRRAQLGLFTGYVVAVAGLLAGLGLILSARLDPQGFAAIRGVAIDATAPVSAIGRDMVRGVDVVGETITAYLDAAGQNRALRAEMKAARGRLVEARALDFENRRLKRLLHLIEDAPATVAVARIVSSTATSPRRLAILHAGTNDGVAEGQPVRSPEGLVGTVVATGRIAAQVLLLTDSGSAVPVRLARSGVPALAAGKGDGRIELRALVAGATPFRRGDIALSSGTGGVFPPDIPVAVVTAVNGDLATAWPLADPARLDFATVLKVFQPDIPPPPPPPAKK</sequence>
<evidence type="ECO:0000313" key="8">
    <source>
        <dbReference type="Proteomes" id="UP000318681"/>
    </source>
</evidence>
<keyword evidence="5" id="KW-1133">Transmembrane helix</keyword>
<dbReference type="InterPro" id="IPR042177">
    <property type="entry name" value="Cell/Rod_1"/>
</dbReference>
<evidence type="ECO:0000313" key="7">
    <source>
        <dbReference type="EMBL" id="TVV77325.1"/>
    </source>
</evidence>
<keyword evidence="3" id="KW-0133">Cell shape</keyword>
<accession>A0A558RCW2</accession>
<dbReference type="PANTHER" id="PTHR34138">
    <property type="entry name" value="CELL SHAPE-DETERMINING PROTEIN MREC"/>
    <property type="match status" value="1"/>
</dbReference>
<dbReference type="AlphaFoldDB" id="A0A558RCW2"/>
<keyword evidence="5" id="KW-0472">Membrane</keyword>
<feature type="domain" description="Rod shape-determining protein MreC beta-barrel core" evidence="6">
    <location>
        <begin position="136"/>
        <end position="275"/>
    </location>
</feature>
<dbReference type="InterPro" id="IPR007221">
    <property type="entry name" value="MreC"/>
</dbReference>
<proteinExistence type="inferred from homology"/>
<gene>
    <name evidence="7" type="ORF">FOY91_00725</name>
</gene>
<dbReference type="PANTHER" id="PTHR34138:SF1">
    <property type="entry name" value="CELL SHAPE-DETERMINING PROTEIN MREC"/>
    <property type="match status" value="1"/>
</dbReference>
<dbReference type="Proteomes" id="UP000318681">
    <property type="component" value="Unassembled WGS sequence"/>
</dbReference>
<feature type="transmembrane region" description="Helical" evidence="5">
    <location>
        <begin position="20"/>
        <end position="38"/>
    </location>
</feature>
<evidence type="ECO:0000256" key="1">
    <source>
        <dbReference type="ARBA" id="ARBA00009369"/>
    </source>
</evidence>
<dbReference type="EMBL" id="VNIM01000002">
    <property type="protein sequence ID" value="TVV77325.1"/>
    <property type="molecule type" value="Genomic_DNA"/>
</dbReference>
<keyword evidence="8" id="KW-1185">Reference proteome</keyword>
<dbReference type="GO" id="GO:0005886">
    <property type="term" value="C:plasma membrane"/>
    <property type="evidence" value="ECO:0007669"/>
    <property type="project" value="TreeGrafter"/>
</dbReference>
<evidence type="ECO:0000259" key="6">
    <source>
        <dbReference type="Pfam" id="PF04085"/>
    </source>
</evidence>
<name>A0A558RCW2_9SPHN</name>
<evidence type="ECO:0000256" key="5">
    <source>
        <dbReference type="SAM" id="Phobius"/>
    </source>
</evidence>
<evidence type="ECO:0000256" key="4">
    <source>
        <dbReference type="ARBA" id="ARBA00032089"/>
    </source>
</evidence>
<comment type="similarity">
    <text evidence="1">Belongs to the MreC family.</text>
</comment>
<evidence type="ECO:0000256" key="3">
    <source>
        <dbReference type="ARBA" id="ARBA00022960"/>
    </source>
</evidence>
<dbReference type="InterPro" id="IPR042175">
    <property type="entry name" value="Cell/Rod_MreC_2"/>
</dbReference>
<keyword evidence="5" id="KW-0812">Transmembrane</keyword>
<dbReference type="InterPro" id="IPR055342">
    <property type="entry name" value="MreC_beta-barrel_core"/>
</dbReference>
<protein>
    <recommendedName>
        <fullName evidence="2">Cell shape-determining protein MreC</fullName>
    </recommendedName>
    <alternativeName>
        <fullName evidence="4">Cell shape protein MreC</fullName>
    </alternativeName>
</protein>